<evidence type="ECO:0000313" key="1">
    <source>
        <dbReference type="EMBL" id="SVE04283.1"/>
    </source>
</evidence>
<proteinExistence type="predicted"/>
<sequence length="44" mass="5233">MAHQRFRKFNTKDMYPEQNLDNDLCMVVRAGNHIFMRGQTGFTL</sequence>
<dbReference type="AlphaFoldDB" id="A0A383A9H5"/>
<protein>
    <submittedName>
        <fullName evidence="1">Uncharacterized protein</fullName>
    </submittedName>
</protein>
<name>A0A383A9H5_9ZZZZ</name>
<feature type="non-terminal residue" evidence="1">
    <location>
        <position position="44"/>
    </location>
</feature>
<dbReference type="EMBL" id="UINC01190230">
    <property type="protein sequence ID" value="SVE04283.1"/>
    <property type="molecule type" value="Genomic_DNA"/>
</dbReference>
<organism evidence="1">
    <name type="scientific">marine metagenome</name>
    <dbReference type="NCBI Taxonomy" id="408172"/>
    <lineage>
        <taxon>unclassified sequences</taxon>
        <taxon>metagenomes</taxon>
        <taxon>ecological metagenomes</taxon>
    </lineage>
</organism>
<reference evidence="1" key="1">
    <citation type="submission" date="2018-05" db="EMBL/GenBank/DDBJ databases">
        <authorList>
            <person name="Lanie J.A."/>
            <person name="Ng W.-L."/>
            <person name="Kazmierczak K.M."/>
            <person name="Andrzejewski T.M."/>
            <person name="Davidsen T.M."/>
            <person name="Wayne K.J."/>
            <person name="Tettelin H."/>
            <person name="Glass J.I."/>
            <person name="Rusch D."/>
            <person name="Podicherti R."/>
            <person name="Tsui H.-C.T."/>
            <person name="Winkler M.E."/>
        </authorList>
    </citation>
    <scope>NUCLEOTIDE SEQUENCE</scope>
</reference>
<accession>A0A383A9H5</accession>
<gene>
    <name evidence="1" type="ORF">METZ01_LOCUS457137</name>
</gene>